<dbReference type="PANTHER" id="PTHR46426:SF1">
    <property type="entry name" value="PROTEIN DISULFIDE-ISOMERASE TMX3"/>
    <property type="match status" value="1"/>
</dbReference>
<dbReference type="PROSITE" id="PS51352">
    <property type="entry name" value="THIOREDOXIN_2"/>
    <property type="match status" value="1"/>
</dbReference>
<dbReference type="GO" id="GO:0005783">
    <property type="term" value="C:endoplasmic reticulum"/>
    <property type="evidence" value="ECO:0007669"/>
    <property type="project" value="TreeGrafter"/>
</dbReference>
<dbReference type="EMBL" id="JADGJW010000652">
    <property type="protein sequence ID" value="KAJ3214070.1"/>
    <property type="molecule type" value="Genomic_DNA"/>
</dbReference>
<feature type="domain" description="Thioredoxin" evidence="7">
    <location>
        <begin position="8"/>
        <end position="209"/>
    </location>
</feature>
<dbReference type="SUPFAM" id="SSF52833">
    <property type="entry name" value="Thioredoxin-like"/>
    <property type="match status" value="3"/>
</dbReference>
<dbReference type="InterPro" id="IPR052250">
    <property type="entry name" value="PDI_TMX3"/>
</dbReference>
<evidence type="ECO:0000256" key="2">
    <source>
        <dbReference type="ARBA" id="ARBA00022692"/>
    </source>
</evidence>
<protein>
    <recommendedName>
        <fullName evidence="7">Thioredoxin domain-containing protein</fullName>
    </recommendedName>
</protein>
<comment type="subcellular location">
    <subcellularLocation>
        <location evidence="1">Membrane</location>
        <topology evidence="1">Single-pass membrane protein</topology>
    </subcellularLocation>
</comment>
<dbReference type="InterPro" id="IPR036249">
    <property type="entry name" value="Thioredoxin-like_sf"/>
</dbReference>
<organism evidence="8 9">
    <name type="scientific">Clydaea vesicula</name>
    <dbReference type="NCBI Taxonomy" id="447962"/>
    <lineage>
        <taxon>Eukaryota</taxon>
        <taxon>Fungi</taxon>
        <taxon>Fungi incertae sedis</taxon>
        <taxon>Chytridiomycota</taxon>
        <taxon>Chytridiomycota incertae sedis</taxon>
        <taxon>Chytridiomycetes</taxon>
        <taxon>Lobulomycetales</taxon>
        <taxon>Lobulomycetaceae</taxon>
        <taxon>Clydaea</taxon>
    </lineage>
</organism>
<keyword evidence="4 5" id="KW-0472">Membrane</keyword>
<feature type="transmembrane region" description="Helical" evidence="5">
    <location>
        <begin position="539"/>
        <end position="557"/>
    </location>
</feature>
<dbReference type="Pfam" id="PF13848">
    <property type="entry name" value="Thioredoxin_6"/>
    <property type="match status" value="1"/>
</dbReference>
<keyword evidence="6" id="KW-0732">Signal</keyword>
<accession>A0AAD5XYQ5</accession>
<keyword evidence="9" id="KW-1185">Reference proteome</keyword>
<sequence>MSKLLVVILLILKLFARQVTFAEYKIADAQIDFIESKDFNTAIEKGNWFIFFGASWCGHCQAATPEWLDLQTIYGNSFKEHGVLIKKVECTRNQDLCESQNLDGFPSFNNGKKITEFEVGSGIEKTPTLDTLYKFCLQTLRGLNSGQHFEISKSVKKNDVNLEKIYDELKEMSIRDSKPKNNVNPDGRVVYLTDASFDKLSPVMDSLAPETKNYVNIAKVDCTVEKATCNRFDIRGFPTLKFFQDGEFTSNYNGARTLEELKKFSLGFLKDPAFTPLKSKDVVNVLNENEVSFFFIYTPDDDGKHKDQLETIYKAAKKIGQKHKVFVSPEENIIKLLNINLEQNKNSALVVLKENGKSKFQFESDVSSSNLSKVLEWMNRYKNPLIPVMDSENSEALLGGDHILLLSILDFTNKNENIQKELKTFLKSIDTSLAKNPKLIKFAMLNGKQFEKYVRNTFKFELNDLPKFVILDNSNEKYYDVDKNNKHFEYKVNDLMQALNDFNEGNLVGKYTNGYFAYLMKSLSNILRPYLNFIVNHPIISGILGAGLIAAFFYWLISEDTSVTNYQPVKTGSKAD</sequence>
<proteinExistence type="predicted"/>
<dbReference type="Proteomes" id="UP001211065">
    <property type="component" value="Unassembled WGS sequence"/>
</dbReference>
<dbReference type="AlphaFoldDB" id="A0AAD5XYQ5"/>
<dbReference type="InterPro" id="IPR013766">
    <property type="entry name" value="Thioredoxin_domain"/>
</dbReference>
<dbReference type="Pfam" id="PF00085">
    <property type="entry name" value="Thioredoxin"/>
    <property type="match status" value="2"/>
</dbReference>
<dbReference type="Gene3D" id="3.40.30.10">
    <property type="entry name" value="Glutaredoxin"/>
    <property type="match status" value="3"/>
</dbReference>
<dbReference type="GO" id="GO:0016020">
    <property type="term" value="C:membrane"/>
    <property type="evidence" value="ECO:0007669"/>
    <property type="project" value="UniProtKB-SubCell"/>
</dbReference>
<evidence type="ECO:0000313" key="8">
    <source>
        <dbReference type="EMBL" id="KAJ3214070.1"/>
    </source>
</evidence>
<keyword evidence="3 5" id="KW-1133">Transmembrane helix</keyword>
<evidence type="ECO:0000259" key="7">
    <source>
        <dbReference type="PROSITE" id="PS51352"/>
    </source>
</evidence>
<evidence type="ECO:0000256" key="6">
    <source>
        <dbReference type="SAM" id="SignalP"/>
    </source>
</evidence>
<evidence type="ECO:0000256" key="1">
    <source>
        <dbReference type="ARBA" id="ARBA00004167"/>
    </source>
</evidence>
<evidence type="ECO:0000256" key="4">
    <source>
        <dbReference type="ARBA" id="ARBA00023136"/>
    </source>
</evidence>
<keyword evidence="2 5" id="KW-0812">Transmembrane</keyword>
<comment type="caution">
    <text evidence="8">The sequence shown here is derived from an EMBL/GenBank/DDBJ whole genome shotgun (WGS) entry which is preliminary data.</text>
</comment>
<feature type="chain" id="PRO_5042295310" description="Thioredoxin domain-containing protein" evidence="6">
    <location>
        <begin position="17"/>
        <end position="576"/>
    </location>
</feature>
<evidence type="ECO:0000256" key="3">
    <source>
        <dbReference type="ARBA" id="ARBA00022989"/>
    </source>
</evidence>
<evidence type="ECO:0000256" key="5">
    <source>
        <dbReference type="SAM" id="Phobius"/>
    </source>
</evidence>
<name>A0AAD5XYQ5_9FUNG</name>
<evidence type="ECO:0000313" key="9">
    <source>
        <dbReference type="Proteomes" id="UP001211065"/>
    </source>
</evidence>
<dbReference type="PANTHER" id="PTHR46426">
    <property type="entry name" value="PROTEIN DISULFIDE-ISOMERASE TMX3"/>
    <property type="match status" value="1"/>
</dbReference>
<reference evidence="8" key="1">
    <citation type="submission" date="2020-05" db="EMBL/GenBank/DDBJ databases">
        <title>Phylogenomic resolution of chytrid fungi.</title>
        <authorList>
            <person name="Stajich J.E."/>
            <person name="Amses K."/>
            <person name="Simmons R."/>
            <person name="Seto K."/>
            <person name="Myers J."/>
            <person name="Bonds A."/>
            <person name="Quandt C.A."/>
            <person name="Barry K."/>
            <person name="Liu P."/>
            <person name="Grigoriev I."/>
            <person name="Longcore J.E."/>
            <person name="James T.Y."/>
        </authorList>
    </citation>
    <scope>NUCLEOTIDE SEQUENCE</scope>
    <source>
        <strain evidence="8">JEL0476</strain>
    </source>
</reference>
<feature type="signal peptide" evidence="6">
    <location>
        <begin position="1"/>
        <end position="16"/>
    </location>
</feature>
<gene>
    <name evidence="8" type="ORF">HK099_007048</name>
</gene>